<feature type="transmembrane region" description="Helical" evidence="1">
    <location>
        <begin position="17"/>
        <end position="39"/>
    </location>
</feature>
<keyword evidence="3" id="KW-1185">Reference proteome</keyword>
<dbReference type="EMBL" id="KL584729">
    <property type="protein sequence ID" value="KEQ68463.1"/>
    <property type="molecule type" value="Genomic_DNA"/>
</dbReference>
<organism evidence="2 3">
    <name type="scientific">Aureobasidium namibiae CBS 147.97</name>
    <dbReference type="NCBI Taxonomy" id="1043004"/>
    <lineage>
        <taxon>Eukaryota</taxon>
        <taxon>Fungi</taxon>
        <taxon>Dikarya</taxon>
        <taxon>Ascomycota</taxon>
        <taxon>Pezizomycotina</taxon>
        <taxon>Dothideomycetes</taxon>
        <taxon>Dothideomycetidae</taxon>
        <taxon>Dothideales</taxon>
        <taxon>Saccotheciaceae</taxon>
        <taxon>Aureobasidium</taxon>
    </lineage>
</organism>
<name>A0A074W6D3_9PEZI</name>
<dbReference type="OrthoDB" id="3913653at2759"/>
<proteinExistence type="predicted"/>
<accession>A0A074W6D3</accession>
<gene>
    <name evidence="2" type="ORF">M436DRAFT_58315</name>
</gene>
<dbReference type="GeneID" id="25412636"/>
<dbReference type="RefSeq" id="XP_013422648.1">
    <property type="nucleotide sequence ID" value="XM_013567194.1"/>
</dbReference>
<reference evidence="2 3" key="1">
    <citation type="journal article" date="2014" name="BMC Genomics">
        <title>Genome sequencing of four Aureobasidium pullulans varieties: biotechnological potential, stress tolerance, and description of new species.</title>
        <authorList>
            <person name="Gostin Ar C."/>
            <person name="Ohm R.A."/>
            <person name="Kogej T."/>
            <person name="Sonjak S."/>
            <person name="Turk M."/>
            <person name="Zajc J."/>
            <person name="Zalar P."/>
            <person name="Grube M."/>
            <person name="Sun H."/>
            <person name="Han J."/>
            <person name="Sharma A."/>
            <person name="Chiniquy J."/>
            <person name="Ngan C.Y."/>
            <person name="Lipzen A."/>
            <person name="Barry K."/>
            <person name="Grigoriev I.V."/>
            <person name="Gunde-Cimerman N."/>
        </authorList>
    </citation>
    <scope>NUCLEOTIDE SEQUENCE [LARGE SCALE GENOMIC DNA]</scope>
    <source>
        <strain evidence="2 3">CBS 147.97</strain>
    </source>
</reference>
<evidence type="ECO:0000256" key="1">
    <source>
        <dbReference type="SAM" id="Phobius"/>
    </source>
</evidence>
<keyword evidence="1" id="KW-0472">Membrane</keyword>
<dbReference type="Proteomes" id="UP000027730">
    <property type="component" value="Unassembled WGS sequence"/>
</dbReference>
<keyword evidence="1" id="KW-1133">Transmembrane helix</keyword>
<evidence type="ECO:0000313" key="3">
    <source>
        <dbReference type="Proteomes" id="UP000027730"/>
    </source>
</evidence>
<dbReference type="HOGENOM" id="CLU_2687408_0_0_1"/>
<feature type="transmembrane region" description="Helical" evidence="1">
    <location>
        <begin position="51"/>
        <end position="73"/>
    </location>
</feature>
<sequence length="79" mass="8808">MPTPTTQPRPSTFRQHLAANTFTLPVILLFLLIAFNKWISSYDLAFPMRVWLWITDLGVVMVGVGMFGARIAGEGAKVK</sequence>
<keyword evidence="1" id="KW-0812">Transmembrane</keyword>
<dbReference type="AlphaFoldDB" id="A0A074W6D3"/>
<protein>
    <submittedName>
        <fullName evidence="2">Uncharacterized protein</fullName>
    </submittedName>
</protein>
<evidence type="ECO:0000313" key="2">
    <source>
        <dbReference type="EMBL" id="KEQ68463.1"/>
    </source>
</evidence>